<name>A0AA97P7Y8_PYRO3</name>
<dbReference type="GO" id="GO:0016705">
    <property type="term" value="F:oxidoreductase activity, acting on paired donors, with incorporation or reduction of molecular oxygen"/>
    <property type="evidence" value="ECO:0007669"/>
    <property type="project" value="InterPro"/>
</dbReference>
<proteinExistence type="inferred from homology"/>
<dbReference type="Pfam" id="PF00067">
    <property type="entry name" value="p450"/>
    <property type="match status" value="1"/>
</dbReference>
<dbReference type="GO" id="GO:0004497">
    <property type="term" value="F:monooxygenase activity"/>
    <property type="evidence" value="ECO:0007669"/>
    <property type="project" value="UniProtKB-KW"/>
</dbReference>
<evidence type="ECO:0000256" key="3">
    <source>
        <dbReference type="ARBA" id="ARBA00010617"/>
    </source>
</evidence>
<dbReference type="CDD" id="cd11041">
    <property type="entry name" value="CYP503A1-like"/>
    <property type="match status" value="1"/>
</dbReference>
<dbReference type="GO" id="GO:0020037">
    <property type="term" value="F:heme binding"/>
    <property type="evidence" value="ECO:0007669"/>
    <property type="project" value="InterPro"/>
</dbReference>
<evidence type="ECO:0000256" key="6">
    <source>
        <dbReference type="ARBA" id="ARBA00023004"/>
    </source>
</evidence>
<dbReference type="PANTHER" id="PTHR46206">
    <property type="entry name" value="CYTOCHROME P450"/>
    <property type="match status" value="1"/>
</dbReference>
<evidence type="ECO:0000256" key="4">
    <source>
        <dbReference type="ARBA" id="ARBA00022723"/>
    </source>
</evidence>
<evidence type="ECO:0000256" key="7">
    <source>
        <dbReference type="ARBA" id="ARBA00023033"/>
    </source>
</evidence>
<dbReference type="InterPro" id="IPR036396">
    <property type="entry name" value="Cyt_P450_sf"/>
</dbReference>
<gene>
    <name evidence="9" type="ORF">OOU_Y34scaffold00138g10</name>
</gene>
<dbReference type="AlphaFoldDB" id="A0AA97P7Y8"/>
<reference evidence="9" key="1">
    <citation type="journal article" date="2012" name="PLoS Genet.">
        <title>Comparative analysis of the genomes of two field isolates of the rice blast fungus Magnaporthe oryzae.</title>
        <authorList>
            <person name="Xue M."/>
            <person name="Yang J."/>
            <person name="Li Z."/>
            <person name="Hu S."/>
            <person name="Yao N."/>
            <person name="Dean R.A."/>
            <person name="Zhao W."/>
            <person name="Shen M."/>
            <person name="Zhang H."/>
            <person name="Li C."/>
            <person name="Liu L."/>
            <person name="Cao L."/>
            <person name="Xu X."/>
            <person name="Xing Y."/>
            <person name="Hsiang T."/>
            <person name="Zhang Z."/>
            <person name="Xu J.R."/>
            <person name="Peng Y.L."/>
        </authorList>
    </citation>
    <scope>NUCLEOTIDE SEQUENCE</scope>
    <source>
        <strain evidence="9">Y34</strain>
    </source>
</reference>
<feature type="transmembrane region" description="Helical" evidence="8">
    <location>
        <begin position="42"/>
        <end position="60"/>
    </location>
</feature>
<evidence type="ECO:0000313" key="9">
    <source>
        <dbReference type="EMBL" id="ELQ43731.1"/>
    </source>
</evidence>
<dbReference type="InterPro" id="IPR001128">
    <property type="entry name" value="Cyt_P450"/>
</dbReference>
<keyword evidence="5" id="KW-0560">Oxidoreductase</keyword>
<keyword evidence="8" id="KW-1133">Transmembrane helix</keyword>
<keyword evidence="7" id="KW-0503">Monooxygenase</keyword>
<dbReference type="SUPFAM" id="SSF48264">
    <property type="entry name" value="Cytochrome P450"/>
    <property type="match status" value="1"/>
</dbReference>
<comment type="subcellular location">
    <subcellularLocation>
        <location evidence="2">Membrane</location>
        <topology evidence="2">Single-pass membrane protein</topology>
    </subcellularLocation>
</comment>
<keyword evidence="8" id="KW-0812">Transmembrane</keyword>
<dbReference type="PANTHER" id="PTHR46206:SF6">
    <property type="entry name" value="CYTOCHROME P450 MONOOXYGENASE AN1598-RELATED"/>
    <property type="match status" value="1"/>
</dbReference>
<dbReference type="GO" id="GO:0016020">
    <property type="term" value="C:membrane"/>
    <property type="evidence" value="ECO:0007669"/>
    <property type="project" value="UniProtKB-SubCell"/>
</dbReference>
<dbReference type="Proteomes" id="UP000011086">
    <property type="component" value="Unassembled WGS sequence"/>
</dbReference>
<evidence type="ECO:0000256" key="8">
    <source>
        <dbReference type="SAM" id="Phobius"/>
    </source>
</evidence>
<evidence type="ECO:0000256" key="5">
    <source>
        <dbReference type="ARBA" id="ARBA00023002"/>
    </source>
</evidence>
<keyword evidence="8" id="KW-0472">Membrane</keyword>
<protein>
    <submittedName>
        <fullName evidence="9">Cytochrome P450 oxidoreductase GliF</fullName>
    </submittedName>
</protein>
<dbReference type="Gene3D" id="1.10.630.10">
    <property type="entry name" value="Cytochrome P450"/>
    <property type="match status" value="1"/>
</dbReference>
<evidence type="ECO:0000256" key="1">
    <source>
        <dbReference type="ARBA" id="ARBA00001971"/>
    </source>
</evidence>
<sequence length="553" mass="62904">MMTPTELITHYRIVQHSFAPLRLSWWETNRVIAVQIWRDSSFFTRILIAFIGLCLLSIFSRLTRPRSLRRLGIPGAVQPRFSTWSLDFKKVLEDSAKKYPNSPFCLNAFGTEYAVLPSKCYDEVKRLPEHQASAFAFFREAFHGAWTGAGVQTPELGRTIAVELTRGIPSLVHWRQMDCAEAFKMCIGEPSEWREIQLFEAIQRIVISVNSSSFVGRELGTNQNWLRLIYNMPLQLGIPTVILGWTPFLLQPLLKPFLFAPLRMTQRKIKSMLRPVLENDVQEYEASSDKKNLLSPKEQGKVQLTGWLLSRYKGKLDFEVLLQDFITVLFESTPSTASTLFHVVCELAADPALQDMLRQELEEHTDNGSLPQTHLNELRKMDSVMRESARASPFSYSTNQKDPYPPVVLYRKLSIPTKLSMGPELPAGTNICVDAHHINTSPDLWDQPHTFDGLRHYRARQQPQNENRYKFANLGSDAPSWGDGLQACPGRMFADNTIKIILTHLLLNYDVKLRPGESKPEKGAMPNGSIVPDVWAKVLFRSRASSAVNEGKK</sequence>
<dbReference type="EMBL" id="JH793220">
    <property type="protein sequence ID" value="ELQ43731.1"/>
    <property type="molecule type" value="Genomic_DNA"/>
</dbReference>
<dbReference type="GO" id="GO:0005506">
    <property type="term" value="F:iron ion binding"/>
    <property type="evidence" value="ECO:0007669"/>
    <property type="project" value="InterPro"/>
</dbReference>
<keyword evidence="6" id="KW-0408">Iron</keyword>
<accession>A0AA97P7Y8</accession>
<organism evidence="9">
    <name type="scientific">Pyricularia oryzae (strain Y34)</name>
    <name type="common">Rice blast fungus</name>
    <name type="synonym">Magnaporthe oryzae</name>
    <dbReference type="NCBI Taxonomy" id="1143189"/>
    <lineage>
        <taxon>Eukaryota</taxon>
        <taxon>Fungi</taxon>
        <taxon>Dikarya</taxon>
        <taxon>Ascomycota</taxon>
        <taxon>Pezizomycotina</taxon>
        <taxon>Sordariomycetes</taxon>
        <taxon>Sordariomycetidae</taxon>
        <taxon>Magnaporthales</taxon>
        <taxon>Pyriculariaceae</taxon>
        <taxon>Pyricularia</taxon>
    </lineage>
</organism>
<keyword evidence="4" id="KW-0479">Metal-binding</keyword>
<comment type="similarity">
    <text evidence="3">Belongs to the cytochrome P450 family.</text>
</comment>
<comment type="cofactor">
    <cofactor evidence="1">
        <name>heme</name>
        <dbReference type="ChEBI" id="CHEBI:30413"/>
    </cofactor>
</comment>
<evidence type="ECO:0000256" key="2">
    <source>
        <dbReference type="ARBA" id="ARBA00004167"/>
    </source>
</evidence>